<evidence type="ECO:0000313" key="1">
    <source>
        <dbReference type="EMBL" id="KMZ60830.1"/>
    </source>
</evidence>
<evidence type="ECO:0000313" key="2">
    <source>
        <dbReference type="Proteomes" id="UP000036987"/>
    </source>
</evidence>
<dbReference type="OMA" id="VNIVQCC"/>
<dbReference type="NCBIfam" id="TIGR01615">
    <property type="entry name" value="A_thal_3542"/>
    <property type="match status" value="1"/>
</dbReference>
<dbReference type="OrthoDB" id="548115at2759"/>
<keyword evidence="2" id="KW-1185">Reference proteome</keyword>
<gene>
    <name evidence="1" type="ORF">ZOSMA_56G00610</name>
</gene>
<protein>
    <submittedName>
        <fullName evidence="1">Uncharacterized protein</fullName>
    </submittedName>
</protein>
<dbReference type="EMBL" id="LFYR01001565">
    <property type="protein sequence ID" value="KMZ60830.1"/>
    <property type="molecule type" value="Genomic_DNA"/>
</dbReference>
<dbReference type="InterPro" id="IPR006502">
    <property type="entry name" value="PDDEXK-like"/>
</dbReference>
<reference evidence="2" key="1">
    <citation type="journal article" date="2016" name="Nature">
        <title>The genome of the seagrass Zostera marina reveals angiosperm adaptation to the sea.</title>
        <authorList>
            <person name="Olsen J.L."/>
            <person name="Rouze P."/>
            <person name="Verhelst B."/>
            <person name="Lin Y.-C."/>
            <person name="Bayer T."/>
            <person name="Collen J."/>
            <person name="Dattolo E."/>
            <person name="De Paoli E."/>
            <person name="Dittami S."/>
            <person name="Maumus F."/>
            <person name="Michel G."/>
            <person name="Kersting A."/>
            <person name="Lauritano C."/>
            <person name="Lohaus R."/>
            <person name="Toepel M."/>
            <person name="Tonon T."/>
            <person name="Vanneste K."/>
            <person name="Amirebrahimi M."/>
            <person name="Brakel J."/>
            <person name="Bostroem C."/>
            <person name="Chovatia M."/>
            <person name="Grimwood J."/>
            <person name="Jenkins J.W."/>
            <person name="Jueterbock A."/>
            <person name="Mraz A."/>
            <person name="Stam W.T."/>
            <person name="Tice H."/>
            <person name="Bornberg-Bauer E."/>
            <person name="Green P.J."/>
            <person name="Pearson G.A."/>
            <person name="Procaccini G."/>
            <person name="Duarte C.M."/>
            <person name="Schmutz J."/>
            <person name="Reusch T.B.H."/>
            <person name="Van de Peer Y."/>
        </authorList>
    </citation>
    <scope>NUCLEOTIDE SEQUENCE [LARGE SCALE GENOMIC DNA]</scope>
    <source>
        <strain evidence="2">cv. Finnish</strain>
    </source>
</reference>
<dbReference type="AlphaFoldDB" id="A0A0K9NY19"/>
<dbReference type="Proteomes" id="UP000036987">
    <property type="component" value="Unassembled WGS sequence"/>
</dbReference>
<accession>A0A0K9NY19</accession>
<dbReference type="PANTHER" id="PTHR31579">
    <property type="entry name" value="OS03G0796600 PROTEIN"/>
    <property type="match status" value="1"/>
</dbReference>
<comment type="caution">
    <text evidence="1">The sequence shown here is derived from an EMBL/GenBank/DDBJ whole genome shotgun (WGS) entry which is preliminary data.</text>
</comment>
<dbReference type="PANTHER" id="PTHR31579:SF84">
    <property type="entry name" value="F21O3.6 PROTEIN"/>
    <property type="match status" value="1"/>
</dbReference>
<dbReference type="Pfam" id="PF04720">
    <property type="entry name" value="PDDEXK_6"/>
    <property type="match status" value="1"/>
</dbReference>
<proteinExistence type="predicted"/>
<organism evidence="1 2">
    <name type="scientific">Zostera marina</name>
    <name type="common">Eelgrass</name>
    <dbReference type="NCBI Taxonomy" id="29655"/>
    <lineage>
        <taxon>Eukaryota</taxon>
        <taxon>Viridiplantae</taxon>
        <taxon>Streptophyta</taxon>
        <taxon>Embryophyta</taxon>
        <taxon>Tracheophyta</taxon>
        <taxon>Spermatophyta</taxon>
        <taxon>Magnoliopsida</taxon>
        <taxon>Liliopsida</taxon>
        <taxon>Zosteraceae</taxon>
        <taxon>Zostera</taxon>
    </lineage>
</organism>
<name>A0A0K9NY19_ZOSMR</name>
<sequence>MSPFVRAKRVSDPLGDEVKALIHGGNDNFISSGSEHEIGSVLSGHLDGFFFEMDDYISADGKIAGDFSDDREDRDGLIISSSTFMIRGRTKVRDLLKKMNADRFRKGLLRAVLETVSKFEGSRRSSLSLPEFRRAVMTSLRDDYNYNAGICKVRWESTGKVKSGSYEYIDVIKSSSDDSCRYIIDINFAGEFQIARPTEEYAKLVSELPVIYVGTPEAVKKIVRVIGDAVNRSMEINKLHVPPWRRIGYMQNKWLGSYKRTSNPVASGKPPITADFGIAHCRELGFPSNRILADHFAYKCIIE</sequence>